<name>I4AF75_BERLS</name>
<keyword evidence="6 15" id="KW-0436">Ligase</keyword>
<dbReference type="NCBIfam" id="NF045760">
    <property type="entry name" value="YtpR"/>
    <property type="match status" value="1"/>
</dbReference>
<dbReference type="GO" id="GO:0004826">
    <property type="term" value="F:phenylalanine-tRNA ligase activity"/>
    <property type="evidence" value="ECO:0007669"/>
    <property type="project" value="UniProtKB-UniRule"/>
</dbReference>
<dbReference type="InterPro" id="IPR005121">
    <property type="entry name" value="Fdx_antiC-bd"/>
</dbReference>
<evidence type="ECO:0000256" key="1">
    <source>
        <dbReference type="ARBA" id="ARBA00004496"/>
    </source>
</evidence>
<dbReference type="PROSITE" id="PS51447">
    <property type="entry name" value="FDX_ACB"/>
    <property type="match status" value="1"/>
</dbReference>
<evidence type="ECO:0000256" key="13">
    <source>
        <dbReference type="ARBA" id="ARBA00023146"/>
    </source>
</evidence>
<dbReference type="GO" id="GO:0000287">
    <property type="term" value="F:magnesium ion binding"/>
    <property type="evidence" value="ECO:0007669"/>
    <property type="project" value="UniProtKB-UniRule"/>
</dbReference>
<comment type="cofactor">
    <cofactor evidence="15">
        <name>Mg(2+)</name>
        <dbReference type="ChEBI" id="CHEBI:18420"/>
    </cofactor>
    <text evidence="15">Binds 2 magnesium ions per tetramer.</text>
</comment>
<dbReference type="Gene3D" id="3.30.70.380">
    <property type="entry name" value="Ferrodoxin-fold anticodon-binding domain"/>
    <property type="match status" value="1"/>
</dbReference>
<dbReference type="InterPro" id="IPR045864">
    <property type="entry name" value="aa-tRNA-synth_II/BPL/LPL"/>
</dbReference>
<dbReference type="Pfam" id="PF03483">
    <property type="entry name" value="B3_4"/>
    <property type="match status" value="1"/>
</dbReference>
<dbReference type="Pfam" id="PF03147">
    <property type="entry name" value="FDX-ACB"/>
    <property type="match status" value="1"/>
</dbReference>
<dbReference type="Pfam" id="PF03484">
    <property type="entry name" value="B5"/>
    <property type="match status" value="1"/>
</dbReference>
<accession>I4AF75</accession>
<dbReference type="PROSITE" id="PS50886">
    <property type="entry name" value="TRBD"/>
    <property type="match status" value="1"/>
</dbReference>
<dbReference type="AlphaFoldDB" id="I4AF75"/>
<sequence>MNISLSWLKKYIQLEESAEKIAEYLTETGLEVEGIETFEQIKGGLEGFVVGEVLTCEPHTNSDHLNCTTVDIGVEENLSIVCGAENVAKGQKVIVATIGTMLYPEEGEPFKIKKGKIRGEVSQGMICAEDELGLGKGHDGILVLEGEKAQAKNGTPASKIFDLQNDTVLEIGLTPNRVDAASHYGTARDLKARLKREISIPSVDKFDTLKKEINKTDAVQVEIKNAEACPRYSGITIKNVKVSDSPAWLKMALESIGQKSINNVVDITNYVLHSFGQPLHAFDADKVKGNKIVVSTLEKGKEFVALDKETYKLAESDLVICDSELNPLCIAGVFGGADSGVSDSTTNIFLESAYFSPDFVRKTSKIHDLFTDASFRFARGTDPNNTLHPLKYAALLIQEIAGTEKTIFSEVTDLYPQEIEIPSFEVSYNYLNRLIGNDIPKETVKQILTDLDIKISNETEDTIIVSVPTYRVDVLKPADIAEEVLRIYGLNNIEFPQTAATDYIAPSISKDQEIRKKTADILVGMGFSEMMNNSLTSSNYAKALGIESSSVKMLNPLSVDLDVMRQSLLFGGLESITRNLNRQEELIKGFEFGKVYSKIEEPKDEQHKYFEEWQLGILLAGQTPTSWNAKATPVDYFQLSSVVQRIMRAVGFDVADFDQSKLSEDNELQYGIELTKRTGRDSSQQILKMGLVKKKLCKLTDTNTDVFFAQIRWEVLLGLKIKPREFSALSKFPIVRRDLSIVLDKKVSFADVQKIAQKTERKILQNVSVFDIYEGDKMEEGKKSYSVAFSLQDTNKTLDEKTIEKTMQRLISAYEKEGALIRK</sequence>
<keyword evidence="8 15" id="KW-0547">Nucleotide-binding</keyword>
<dbReference type="NCBIfam" id="TIGR00472">
    <property type="entry name" value="pheT_bact"/>
    <property type="match status" value="1"/>
</dbReference>
<dbReference type="STRING" id="880071.Fleli_0108"/>
<evidence type="ECO:0000256" key="2">
    <source>
        <dbReference type="ARBA" id="ARBA00008653"/>
    </source>
</evidence>
<dbReference type="FunFam" id="3.30.70.380:FF:000001">
    <property type="entry name" value="Phenylalanine--tRNA ligase beta subunit"/>
    <property type="match status" value="1"/>
</dbReference>
<proteinExistence type="inferred from homology"/>
<dbReference type="OrthoDB" id="9805455at2"/>
<dbReference type="Pfam" id="PF17759">
    <property type="entry name" value="tRNA_synthFbeta"/>
    <property type="match status" value="1"/>
</dbReference>
<feature type="binding site" evidence="15">
    <location>
        <position position="479"/>
    </location>
    <ligand>
        <name>Mg(2+)</name>
        <dbReference type="ChEBI" id="CHEBI:18420"/>
        <note>shared with alpha subunit</note>
    </ligand>
</feature>
<evidence type="ECO:0000256" key="8">
    <source>
        <dbReference type="ARBA" id="ARBA00022741"/>
    </source>
</evidence>
<dbReference type="SUPFAM" id="SSF55681">
    <property type="entry name" value="Class II aaRS and biotin synthetases"/>
    <property type="match status" value="1"/>
</dbReference>
<dbReference type="HAMAP" id="MF_00283">
    <property type="entry name" value="Phe_tRNA_synth_beta1"/>
    <property type="match status" value="1"/>
</dbReference>
<evidence type="ECO:0000256" key="6">
    <source>
        <dbReference type="ARBA" id="ARBA00022598"/>
    </source>
</evidence>
<evidence type="ECO:0000256" key="14">
    <source>
        <dbReference type="ARBA" id="ARBA00049255"/>
    </source>
</evidence>
<dbReference type="PATRIC" id="fig|880071.3.peg.109"/>
<dbReference type="InterPro" id="IPR041616">
    <property type="entry name" value="PheRS_beta_core"/>
</dbReference>
<keyword evidence="5 16" id="KW-0820">tRNA-binding</keyword>
<dbReference type="PANTHER" id="PTHR10947">
    <property type="entry name" value="PHENYLALANYL-TRNA SYNTHETASE BETA CHAIN AND LEUCINE-RICH REPEAT-CONTAINING PROTEIN 47"/>
    <property type="match status" value="1"/>
</dbReference>
<dbReference type="SMART" id="SM00874">
    <property type="entry name" value="B5"/>
    <property type="match status" value="1"/>
</dbReference>
<dbReference type="Pfam" id="PF01588">
    <property type="entry name" value="tRNA_bind"/>
    <property type="match status" value="1"/>
</dbReference>
<dbReference type="InterPro" id="IPR012340">
    <property type="entry name" value="NA-bd_OB-fold"/>
</dbReference>
<dbReference type="GO" id="GO:0005524">
    <property type="term" value="F:ATP binding"/>
    <property type="evidence" value="ECO:0007669"/>
    <property type="project" value="UniProtKB-UniRule"/>
</dbReference>
<evidence type="ECO:0000256" key="5">
    <source>
        <dbReference type="ARBA" id="ARBA00022555"/>
    </source>
</evidence>
<dbReference type="SMART" id="SM00896">
    <property type="entry name" value="FDX-ACB"/>
    <property type="match status" value="1"/>
</dbReference>
<dbReference type="CDD" id="cd02796">
    <property type="entry name" value="tRNA_bind_bactPheRS"/>
    <property type="match status" value="1"/>
</dbReference>
<comment type="similarity">
    <text evidence="2 15">Belongs to the phenylalanyl-tRNA synthetase beta subunit family. Type 1 subfamily.</text>
</comment>
<dbReference type="InterPro" id="IPR033714">
    <property type="entry name" value="tRNA_bind_bactPheRS"/>
</dbReference>
<dbReference type="Gene3D" id="3.50.40.10">
    <property type="entry name" value="Phenylalanyl-trna Synthetase, Chain B, domain 3"/>
    <property type="match status" value="1"/>
</dbReference>
<dbReference type="InterPro" id="IPR005146">
    <property type="entry name" value="B3/B4_tRNA-bd"/>
</dbReference>
<dbReference type="InterPro" id="IPR009061">
    <property type="entry name" value="DNA-bd_dom_put_sf"/>
</dbReference>
<dbReference type="eggNOG" id="COG0073">
    <property type="taxonomic scope" value="Bacteria"/>
</dbReference>
<dbReference type="Proteomes" id="UP000006054">
    <property type="component" value="Chromosome"/>
</dbReference>
<keyword evidence="13 15" id="KW-0030">Aminoacyl-tRNA synthetase</keyword>
<dbReference type="SUPFAM" id="SSF54991">
    <property type="entry name" value="Anticodon-binding domain of PheRS"/>
    <property type="match status" value="1"/>
</dbReference>
<evidence type="ECO:0000313" key="21">
    <source>
        <dbReference type="Proteomes" id="UP000006054"/>
    </source>
</evidence>
<evidence type="ECO:0000256" key="15">
    <source>
        <dbReference type="HAMAP-Rule" id="MF_00283"/>
    </source>
</evidence>
<evidence type="ECO:0000259" key="19">
    <source>
        <dbReference type="PROSITE" id="PS51483"/>
    </source>
</evidence>
<comment type="subunit">
    <text evidence="3 15">Tetramer of two alpha and two beta subunits.</text>
</comment>
<dbReference type="EMBL" id="CP003345">
    <property type="protein sequence ID" value="AFM02610.1"/>
    <property type="molecule type" value="Genomic_DNA"/>
</dbReference>
<dbReference type="RefSeq" id="WP_014796078.1">
    <property type="nucleotide sequence ID" value="NC_018018.1"/>
</dbReference>
<feature type="binding site" evidence="15">
    <location>
        <position position="483"/>
    </location>
    <ligand>
        <name>Mg(2+)</name>
        <dbReference type="ChEBI" id="CHEBI:18420"/>
        <note>shared with alpha subunit</note>
    </ligand>
</feature>
<keyword evidence="4 15" id="KW-0963">Cytoplasm</keyword>
<dbReference type="SUPFAM" id="SSF50249">
    <property type="entry name" value="Nucleic acid-binding proteins"/>
    <property type="match status" value="1"/>
</dbReference>
<dbReference type="EC" id="6.1.1.20" evidence="15"/>
<dbReference type="PANTHER" id="PTHR10947:SF0">
    <property type="entry name" value="PHENYLALANINE--TRNA LIGASE BETA SUBUNIT"/>
    <property type="match status" value="1"/>
</dbReference>
<feature type="binding site" evidence="15">
    <location>
        <position position="482"/>
    </location>
    <ligand>
        <name>Mg(2+)</name>
        <dbReference type="ChEBI" id="CHEBI:18420"/>
        <note>shared with alpha subunit</note>
    </ligand>
</feature>
<dbReference type="InterPro" id="IPR005147">
    <property type="entry name" value="tRNA_synthase_B5-dom"/>
</dbReference>
<evidence type="ECO:0000256" key="3">
    <source>
        <dbReference type="ARBA" id="ARBA00011209"/>
    </source>
</evidence>
<evidence type="ECO:0000256" key="12">
    <source>
        <dbReference type="ARBA" id="ARBA00022917"/>
    </source>
</evidence>
<dbReference type="GO" id="GO:0009328">
    <property type="term" value="C:phenylalanine-tRNA ligase complex"/>
    <property type="evidence" value="ECO:0007669"/>
    <property type="project" value="TreeGrafter"/>
</dbReference>
<evidence type="ECO:0000256" key="7">
    <source>
        <dbReference type="ARBA" id="ARBA00022723"/>
    </source>
</evidence>
<dbReference type="HOGENOM" id="CLU_016891_0_0_10"/>
<dbReference type="FunFam" id="2.40.50.140:FF:000045">
    <property type="entry name" value="Phenylalanine--tRNA ligase beta subunit"/>
    <property type="match status" value="1"/>
</dbReference>
<comment type="catalytic activity">
    <reaction evidence="14 15">
        <text>tRNA(Phe) + L-phenylalanine + ATP = L-phenylalanyl-tRNA(Phe) + AMP + diphosphate + H(+)</text>
        <dbReference type="Rhea" id="RHEA:19413"/>
        <dbReference type="Rhea" id="RHEA-COMP:9668"/>
        <dbReference type="Rhea" id="RHEA-COMP:9699"/>
        <dbReference type="ChEBI" id="CHEBI:15378"/>
        <dbReference type="ChEBI" id="CHEBI:30616"/>
        <dbReference type="ChEBI" id="CHEBI:33019"/>
        <dbReference type="ChEBI" id="CHEBI:58095"/>
        <dbReference type="ChEBI" id="CHEBI:78442"/>
        <dbReference type="ChEBI" id="CHEBI:78531"/>
        <dbReference type="ChEBI" id="CHEBI:456215"/>
        <dbReference type="EC" id="6.1.1.20"/>
    </reaction>
</comment>
<evidence type="ECO:0000256" key="4">
    <source>
        <dbReference type="ARBA" id="ARBA00022490"/>
    </source>
</evidence>
<dbReference type="SMART" id="SM00873">
    <property type="entry name" value="B3_4"/>
    <property type="match status" value="1"/>
</dbReference>
<keyword evidence="12 15" id="KW-0648">Protein biosynthesis</keyword>
<keyword evidence="11 16" id="KW-0694">RNA-binding</keyword>
<dbReference type="SUPFAM" id="SSF56037">
    <property type="entry name" value="PheT/TilS domain"/>
    <property type="match status" value="1"/>
</dbReference>
<dbReference type="Gene3D" id="3.30.56.10">
    <property type="match status" value="2"/>
</dbReference>
<dbReference type="GO" id="GO:0006432">
    <property type="term" value="P:phenylalanyl-tRNA aminoacylation"/>
    <property type="evidence" value="ECO:0007669"/>
    <property type="project" value="UniProtKB-UniRule"/>
</dbReference>
<dbReference type="PROSITE" id="PS51483">
    <property type="entry name" value="B5"/>
    <property type="match status" value="1"/>
</dbReference>
<feature type="domain" description="FDX-ACB" evidence="18">
    <location>
        <begin position="730"/>
        <end position="822"/>
    </location>
</feature>
<dbReference type="InterPro" id="IPR020825">
    <property type="entry name" value="Phe-tRNA_synthase-like_B3/B4"/>
</dbReference>
<organism evidence="20 21">
    <name type="scientific">Bernardetia litoralis (strain ATCC 23117 / DSM 6794 / NBRC 15988 / NCIMB 1366 / Fx l1 / Sio-4)</name>
    <name type="common">Flexibacter litoralis</name>
    <dbReference type="NCBI Taxonomy" id="880071"/>
    <lineage>
        <taxon>Bacteria</taxon>
        <taxon>Pseudomonadati</taxon>
        <taxon>Bacteroidota</taxon>
        <taxon>Cytophagia</taxon>
        <taxon>Cytophagales</taxon>
        <taxon>Bernardetiaceae</taxon>
        <taxon>Bernardetia</taxon>
    </lineage>
</organism>
<keyword evidence="10 15" id="KW-0460">Magnesium</keyword>
<protein>
    <recommendedName>
        <fullName evidence="15">Phenylalanine--tRNA ligase beta subunit</fullName>
        <ecNumber evidence="15">6.1.1.20</ecNumber>
    </recommendedName>
    <alternativeName>
        <fullName evidence="15">Phenylalanyl-tRNA synthetase beta subunit</fullName>
        <shortName evidence="15">PheRS</shortName>
    </alternativeName>
</protein>
<comment type="subcellular location">
    <subcellularLocation>
        <location evidence="1 15">Cytoplasm</location>
    </subcellularLocation>
</comment>
<feature type="domain" description="B5" evidence="19">
    <location>
        <begin position="419"/>
        <end position="495"/>
    </location>
</feature>
<dbReference type="InterPro" id="IPR002547">
    <property type="entry name" value="tRNA-bd_dom"/>
</dbReference>
<dbReference type="eggNOG" id="COG0072">
    <property type="taxonomic scope" value="Bacteria"/>
</dbReference>
<feature type="binding site" evidence="15">
    <location>
        <position position="473"/>
    </location>
    <ligand>
        <name>Mg(2+)</name>
        <dbReference type="ChEBI" id="CHEBI:18420"/>
        <note>shared with alpha subunit</note>
    </ligand>
</feature>
<dbReference type="Gene3D" id="3.30.930.10">
    <property type="entry name" value="Bira Bifunctional Protein, Domain 2"/>
    <property type="match status" value="1"/>
</dbReference>
<evidence type="ECO:0000256" key="9">
    <source>
        <dbReference type="ARBA" id="ARBA00022840"/>
    </source>
</evidence>
<evidence type="ECO:0000256" key="16">
    <source>
        <dbReference type="PROSITE-ProRule" id="PRU00209"/>
    </source>
</evidence>
<keyword evidence="9 15" id="KW-0067">ATP-binding</keyword>
<dbReference type="InterPro" id="IPR045060">
    <property type="entry name" value="Phe-tRNA-ligase_IIc_bsu"/>
</dbReference>
<keyword evidence="7 15" id="KW-0479">Metal-binding</keyword>
<dbReference type="KEGG" id="fli:Fleli_0108"/>
<keyword evidence="21" id="KW-1185">Reference proteome</keyword>
<evidence type="ECO:0000256" key="10">
    <source>
        <dbReference type="ARBA" id="ARBA00022842"/>
    </source>
</evidence>
<evidence type="ECO:0000313" key="20">
    <source>
        <dbReference type="EMBL" id="AFM02610.1"/>
    </source>
</evidence>
<gene>
    <name evidence="15" type="primary">pheT</name>
    <name evidence="20" type="ordered locus">Fleli_0108</name>
</gene>
<dbReference type="InterPro" id="IPR036690">
    <property type="entry name" value="Fdx_antiC-bd_sf"/>
</dbReference>
<evidence type="ECO:0000256" key="11">
    <source>
        <dbReference type="ARBA" id="ARBA00022884"/>
    </source>
</evidence>
<evidence type="ECO:0000259" key="18">
    <source>
        <dbReference type="PROSITE" id="PS51447"/>
    </source>
</evidence>
<feature type="domain" description="TRNA-binding" evidence="17">
    <location>
        <begin position="42"/>
        <end position="158"/>
    </location>
</feature>
<evidence type="ECO:0000259" key="17">
    <source>
        <dbReference type="PROSITE" id="PS50886"/>
    </source>
</evidence>
<dbReference type="Gene3D" id="2.40.50.140">
    <property type="entry name" value="Nucleic acid-binding proteins"/>
    <property type="match status" value="1"/>
</dbReference>
<dbReference type="SUPFAM" id="SSF46955">
    <property type="entry name" value="Putative DNA-binding domain"/>
    <property type="match status" value="1"/>
</dbReference>
<reference evidence="21" key="1">
    <citation type="submission" date="2012-06" db="EMBL/GenBank/DDBJ databases">
        <title>The complete genome of Flexibacter litoralis DSM 6794.</title>
        <authorList>
            <person name="Lucas S."/>
            <person name="Copeland A."/>
            <person name="Lapidus A."/>
            <person name="Glavina del Rio T."/>
            <person name="Dalin E."/>
            <person name="Tice H."/>
            <person name="Bruce D."/>
            <person name="Goodwin L."/>
            <person name="Pitluck S."/>
            <person name="Peters L."/>
            <person name="Ovchinnikova G."/>
            <person name="Lu M."/>
            <person name="Kyrpides N."/>
            <person name="Mavromatis K."/>
            <person name="Ivanova N."/>
            <person name="Brettin T."/>
            <person name="Detter J.C."/>
            <person name="Han C."/>
            <person name="Larimer F."/>
            <person name="Land M."/>
            <person name="Hauser L."/>
            <person name="Markowitz V."/>
            <person name="Cheng J.-F."/>
            <person name="Hugenholtz P."/>
            <person name="Woyke T."/>
            <person name="Wu D."/>
            <person name="Spring S."/>
            <person name="Lang E."/>
            <person name="Kopitz M."/>
            <person name="Brambilla E."/>
            <person name="Klenk H.-P."/>
            <person name="Eisen J.A."/>
        </authorList>
    </citation>
    <scope>NUCLEOTIDE SEQUENCE [LARGE SCALE GENOMIC DNA]</scope>
    <source>
        <strain evidence="21">ATCC 23117 / DSM 6794 / NBRC 15988 / NCIMB 1366 / Sio-4</strain>
    </source>
</reference>
<dbReference type="GO" id="GO:0000049">
    <property type="term" value="F:tRNA binding"/>
    <property type="evidence" value="ECO:0007669"/>
    <property type="project" value="UniProtKB-UniRule"/>
</dbReference>
<dbReference type="InterPro" id="IPR004532">
    <property type="entry name" value="Phe-tRNA-ligase_IIc_bsu_bact"/>
</dbReference>